<dbReference type="PANTHER" id="PTHR38454">
    <property type="entry name" value="INTEGRAL MEMBRANE PROTEIN-RELATED"/>
    <property type="match status" value="1"/>
</dbReference>
<dbReference type="InterPro" id="IPR018580">
    <property type="entry name" value="Uncharacterised_YfhO"/>
</dbReference>
<feature type="transmembrane region" description="Helical" evidence="1">
    <location>
        <begin position="161"/>
        <end position="178"/>
    </location>
</feature>
<comment type="caution">
    <text evidence="2">The sequence shown here is derived from an EMBL/GenBank/DDBJ whole genome shotgun (WGS) entry which is preliminary data.</text>
</comment>
<dbReference type="RefSeq" id="WP_249306414.1">
    <property type="nucleotide sequence ID" value="NZ_JACRSZ010000001.1"/>
</dbReference>
<dbReference type="PROSITE" id="PS51257">
    <property type="entry name" value="PROKAR_LIPOPROTEIN"/>
    <property type="match status" value="1"/>
</dbReference>
<feature type="transmembrane region" description="Helical" evidence="1">
    <location>
        <begin position="321"/>
        <end position="338"/>
    </location>
</feature>
<feature type="transmembrane region" description="Helical" evidence="1">
    <location>
        <begin position="21"/>
        <end position="38"/>
    </location>
</feature>
<feature type="transmembrane region" description="Helical" evidence="1">
    <location>
        <begin position="438"/>
        <end position="455"/>
    </location>
</feature>
<evidence type="ECO:0000313" key="2">
    <source>
        <dbReference type="EMBL" id="MBC8571562.1"/>
    </source>
</evidence>
<dbReference type="Pfam" id="PF09586">
    <property type="entry name" value="YfhO"/>
    <property type="match status" value="1"/>
</dbReference>
<feature type="transmembrane region" description="Helical" evidence="1">
    <location>
        <begin position="383"/>
        <end position="401"/>
    </location>
</feature>
<name>A0ABR7N582_9FIRM</name>
<accession>A0ABR7N582</accession>
<organism evidence="2 3">
    <name type="scientific">Jingyaoa shaoxingensis</name>
    <dbReference type="NCBI Taxonomy" id="2763671"/>
    <lineage>
        <taxon>Bacteria</taxon>
        <taxon>Bacillati</taxon>
        <taxon>Bacillota</taxon>
        <taxon>Clostridia</taxon>
        <taxon>Lachnospirales</taxon>
        <taxon>Lachnospiraceae</taxon>
        <taxon>Jingyaoa</taxon>
    </lineage>
</organism>
<dbReference type="PANTHER" id="PTHR38454:SF1">
    <property type="entry name" value="INTEGRAL MEMBRANE PROTEIN"/>
    <property type="match status" value="1"/>
</dbReference>
<feature type="transmembrane region" description="Helical" evidence="1">
    <location>
        <begin position="877"/>
        <end position="899"/>
    </location>
</feature>
<sequence length="908" mass="103784">MTAKYQMKSEGRDRNTILMSWFLIGLGCLYIFHMYTIGDYTIAFYDVGTDGKDQYIMWYNGIVNSIRDGNFSAWDFRNGFGMNTMGHHLTEPFLIPIYILGVIFGPEHITWYMVWMEIFRIFVAATLCYWYLSEFDFSERSKLIATVIYAFNSYMMVWGQHYALGSSVVYFPAVLIFAERVVRKKKFSVGLCLVCCIAMLSSFYQGYMCMFGGGAYVCVRILMQEKDTIKDRGRAFLLAAGTMVLGVLMSAWRFFPSAAAQVGSSERMVSQVPLLQRLFKPQLWPMAINKTIIYRLFSSCIQGNGNETYVGMKNFYEDPNLFFSTLFIILLLQYLVCIRRQQVSRRSKTMQYLCVILCVSSVVIANITTWFNGLYKPFFRHTFILMPVFAVMVCLVLDRILIRKEVSIPALAAAAVLITAVYAKAYQILPEQQFKDNAMLLWMTGMAMIVLIWMYCRNKWLDGKSIYLLLTAVTFVNVVSDSYLCYNDRIALSKKNTDYYEGTYHSGVDAALDWLEANDTTFYRVEKDYFTASSCFDTLAQDYRGISAYNSNQNADIKAFVAQVWPQINNENDVNHIQFLNALWDSTFAALTDVKYILSRSADMDIDGYELIHQEGEISIYQNTRTQSLGKFFTKTITEEQYEEYRDSLNTRALLADTLIVGTADDSTLTDSEIKTYEKKQISGILTGDIQERYETGMSEDGEEIAEPMQVELNLDQNKRVEFPSAILEFIMTSDERNVVEIQINDGYSHEYVHNWDTPRKVHIELPENAKKVTLTVKNPKGSIRIDQIQVYGLEKEPEFSDLAEITVDAPKKDSYLTGHISASLDGYVMLAVPNEAGWSVELNGEKQELSNGDYGFISFPVKAGEYDMEVIFTAPLLHVGILVSVCSTLVFAGIVVNIRYKKKKEKV</sequence>
<protein>
    <submittedName>
        <fullName evidence="2">YfhO family protein</fullName>
    </submittedName>
</protein>
<feature type="transmembrane region" description="Helical" evidence="1">
    <location>
        <begin position="85"/>
        <end position="104"/>
    </location>
</feature>
<keyword evidence="3" id="KW-1185">Reference proteome</keyword>
<keyword evidence="1" id="KW-0472">Membrane</keyword>
<dbReference type="Proteomes" id="UP000657421">
    <property type="component" value="Unassembled WGS sequence"/>
</dbReference>
<feature type="transmembrane region" description="Helical" evidence="1">
    <location>
        <begin position="111"/>
        <end position="132"/>
    </location>
</feature>
<evidence type="ECO:0000313" key="3">
    <source>
        <dbReference type="Proteomes" id="UP000657421"/>
    </source>
</evidence>
<gene>
    <name evidence="2" type="ORF">H8716_00460</name>
</gene>
<proteinExistence type="predicted"/>
<dbReference type="EMBL" id="JACRSZ010000001">
    <property type="protein sequence ID" value="MBC8571562.1"/>
    <property type="molecule type" value="Genomic_DNA"/>
</dbReference>
<feature type="transmembrane region" description="Helical" evidence="1">
    <location>
        <begin position="350"/>
        <end position="371"/>
    </location>
</feature>
<feature type="transmembrane region" description="Helical" evidence="1">
    <location>
        <begin position="235"/>
        <end position="255"/>
    </location>
</feature>
<feature type="transmembrane region" description="Helical" evidence="1">
    <location>
        <begin position="467"/>
        <end position="484"/>
    </location>
</feature>
<evidence type="ECO:0000256" key="1">
    <source>
        <dbReference type="SAM" id="Phobius"/>
    </source>
</evidence>
<keyword evidence="1" id="KW-1133">Transmembrane helix</keyword>
<feature type="transmembrane region" description="Helical" evidence="1">
    <location>
        <begin position="408"/>
        <end position="426"/>
    </location>
</feature>
<reference evidence="2 3" key="1">
    <citation type="submission" date="2020-08" db="EMBL/GenBank/DDBJ databases">
        <title>Genome public.</title>
        <authorList>
            <person name="Liu C."/>
            <person name="Sun Q."/>
        </authorList>
    </citation>
    <scope>NUCLEOTIDE SEQUENCE [LARGE SCALE GENOMIC DNA]</scope>
    <source>
        <strain evidence="2 3">NSJ-46</strain>
    </source>
</reference>
<keyword evidence="1" id="KW-0812">Transmembrane</keyword>